<organism evidence="2 3">
    <name type="scientific">Knipowitschia caucasica</name>
    <name type="common">Caucasian dwarf goby</name>
    <name type="synonym">Pomatoschistus caucasicus</name>
    <dbReference type="NCBI Taxonomy" id="637954"/>
    <lineage>
        <taxon>Eukaryota</taxon>
        <taxon>Metazoa</taxon>
        <taxon>Chordata</taxon>
        <taxon>Craniata</taxon>
        <taxon>Vertebrata</taxon>
        <taxon>Euteleostomi</taxon>
        <taxon>Actinopterygii</taxon>
        <taxon>Neopterygii</taxon>
        <taxon>Teleostei</taxon>
        <taxon>Neoteleostei</taxon>
        <taxon>Acanthomorphata</taxon>
        <taxon>Gobiaria</taxon>
        <taxon>Gobiiformes</taxon>
        <taxon>Gobioidei</taxon>
        <taxon>Gobiidae</taxon>
        <taxon>Gobiinae</taxon>
        <taxon>Knipowitschia</taxon>
    </lineage>
</organism>
<accession>A0AAV2MI98</accession>
<protein>
    <submittedName>
        <fullName evidence="2">Uncharacterized protein</fullName>
    </submittedName>
</protein>
<evidence type="ECO:0000313" key="3">
    <source>
        <dbReference type="Proteomes" id="UP001497482"/>
    </source>
</evidence>
<gene>
    <name evidence="2" type="ORF">KC01_LOCUS39312</name>
</gene>
<keyword evidence="3" id="KW-1185">Reference proteome</keyword>
<name>A0AAV2MI98_KNICA</name>
<sequence length="96" mass="10420">MSVFANAAANLQPARIPTLQLSQSVCCQAQLLPVCPVGPRSRDRVQRSVAPGERSAKASNKDVNRRGADFGLQNSSTVLQLRTKDYLKSSSFFHSS</sequence>
<feature type="compositionally biased region" description="Basic and acidic residues" evidence="1">
    <location>
        <begin position="54"/>
        <end position="68"/>
    </location>
</feature>
<evidence type="ECO:0000256" key="1">
    <source>
        <dbReference type="SAM" id="MobiDB-lite"/>
    </source>
</evidence>
<feature type="region of interest" description="Disordered" evidence="1">
    <location>
        <begin position="38"/>
        <end position="69"/>
    </location>
</feature>
<proteinExistence type="predicted"/>
<evidence type="ECO:0000313" key="2">
    <source>
        <dbReference type="EMBL" id="CAL1613045.1"/>
    </source>
</evidence>
<reference evidence="2 3" key="1">
    <citation type="submission" date="2024-04" db="EMBL/GenBank/DDBJ databases">
        <authorList>
            <person name="Waldvogel A.-M."/>
            <person name="Schoenle A."/>
        </authorList>
    </citation>
    <scope>NUCLEOTIDE SEQUENCE [LARGE SCALE GENOMIC DNA]</scope>
</reference>
<dbReference type="AlphaFoldDB" id="A0AAV2MI98"/>
<dbReference type="Proteomes" id="UP001497482">
    <property type="component" value="Chromosome 8"/>
</dbReference>
<dbReference type="EMBL" id="OZ035830">
    <property type="protein sequence ID" value="CAL1613045.1"/>
    <property type="molecule type" value="Genomic_DNA"/>
</dbReference>